<name>A0A6C0ELK2_9ZZZZ</name>
<feature type="compositionally biased region" description="Basic residues" evidence="1">
    <location>
        <begin position="47"/>
        <end position="72"/>
    </location>
</feature>
<reference evidence="2" key="1">
    <citation type="journal article" date="2020" name="Nature">
        <title>Giant virus diversity and host interactions through global metagenomics.</title>
        <authorList>
            <person name="Schulz F."/>
            <person name="Roux S."/>
            <person name="Paez-Espino D."/>
            <person name="Jungbluth S."/>
            <person name="Walsh D.A."/>
            <person name="Denef V.J."/>
            <person name="McMahon K.D."/>
            <person name="Konstantinidis K.T."/>
            <person name="Eloe-Fadrosh E.A."/>
            <person name="Kyrpides N.C."/>
            <person name="Woyke T."/>
        </authorList>
    </citation>
    <scope>NUCLEOTIDE SEQUENCE</scope>
    <source>
        <strain evidence="2">GVMAG-M-3300009068-25</strain>
    </source>
</reference>
<evidence type="ECO:0000256" key="1">
    <source>
        <dbReference type="SAM" id="MobiDB-lite"/>
    </source>
</evidence>
<sequence>MSDPRRIMHPHAVSSFTRRERKNHPNMYPEGHVHMDDKYHKDTRTYNKWKRSTKKTGGRRPRKTRRHHTRRR</sequence>
<evidence type="ECO:0000313" key="2">
    <source>
        <dbReference type="EMBL" id="QHT30046.1"/>
    </source>
</evidence>
<feature type="region of interest" description="Disordered" evidence="1">
    <location>
        <begin position="1"/>
        <end position="72"/>
    </location>
</feature>
<protein>
    <submittedName>
        <fullName evidence="2">Uncharacterized protein</fullName>
    </submittedName>
</protein>
<dbReference type="EMBL" id="MN738889">
    <property type="protein sequence ID" value="QHT30046.1"/>
    <property type="molecule type" value="Genomic_DNA"/>
</dbReference>
<proteinExistence type="predicted"/>
<organism evidence="2">
    <name type="scientific">viral metagenome</name>
    <dbReference type="NCBI Taxonomy" id="1070528"/>
    <lineage>
        <taxon>unclassified sequences</taxon>
        <taxon>metagenomes</taxon>
        <taxon>organismal metagenomes</taxon>
    </lineage>
</organism>
<accession>A0A6C0ELK2</accession>
<dbReference type="AlphaFoldDB" id="A0A6C0ELK2"/>
<feature type="compositionally biased region" description="Basic and acidic residues" evidence="1">
    <location>
        <begin position="31"/>
        <end position="45"/>
    </location>
</feature>